<keyword evidence="7" id="KW-1185">Reference proteome</keyword>
<keyword evidence="1" id="KW-0880">Kelch repeat</keyword>
<feature type="transmembrane region" description="Helical" evidence="3">
    <location>
        <begin position="372"/>
        <end position="398"/>
    </location>
</feature>
<sequence length="418" mass="46464">MFFLLYLIQYIFLINCQNIPDARHEQASALVGNRFYFFGGLTSQSSTSNEVWYLDLSRSFNIVTPPWRKDKEMPIAYMLGSSCVSTINNSIVYLVGGRMFIPNTTNLTYTSSTYVFNSNISQWTIPNITGFNSSFTRRDQMQAIINNNEKIFILGGIDFISVIRYNDINIFDTTTMSWLTLPQSSRSLQCSDYAAILLPNSLIIYIGGRLPNGSHINMNQIQIFDTKFFTWSTNTTSGSNVRSRAGHSAVLTQNGDIILYGGATMNSTGSLISVLSDIAVLNTDTWKWFIPDISGSNVPPPLAFHSAALYLNYMILAFGQTAISQTHTNNIYILNIHNYTWIATVDIPTTTTTTAETPTDETSDNQQNNNNILYIGIGIGVGGIVLTGILLTAGLLIYKNHDDESTESSEIDRISLYG</sequence>
<dbReference type="SUPFAM" id="SSF117281">
    <property type="entry name" value="Kelch motif"/>
    <property type="match status" value="2"/>
</dbReference>
<keyword evidence="4" id="KW-0732">Signal</keyword>
<gene>
    <name evidence="6" type="ORF">F8M41_024402</name>
</gene>
<dbReference type="AlphaFoldDB" id="A0A8H3XMS2"/>
<evidence type="ECO:0000256" key="3">
    <source>
        <dbReference type="SAM" id="Phobius"/>
    </source>
</evidence>
<keyword evidence="2" id="KW-0677">Repeat</keyword>
<dbReference type="InterPro" id="IPR015915">
    <property type="entry name" value="Kelch-typ_b-propeller"/>
</dbReference>
<evidence type="ECO:0000313" key="7">
    <source>
        <dbReference type="Proteomes" id="UP000439903"/>
    </source>
</evidence>
<dbReference type="Gene3D" id="2.120.10.80">
    <property type="entry name" value="Kelch-type beta propeller"/>
    <property type="match status" value="2"/>
</dbReference>
<evidence type="ECO:0000313" key="6">
    <source>
        <dbReference type="EMBL" id="KAF0476385.1"/>
    </source>
</evidence>
<dbReference type="PANTHER" id="PTHR46093:SF3">
    <property type="entry name" value="ACYL-COA-BINDING DOMAIN-CONTAINING PROTEIN 4"/>
    <property type="match status" value="1"/>
</dbReference>
<dbReference type="Pfam" id="PF24981">
    <property type="entry name" value="Beta-prop_ATRN-LZTR1"/>
    <property type="match status" value="1"/>
</dbReference>
<evidence type="ECO:0000259" key="5">
    <source>
        <dbReference type="Pfam" id="PF24981"/>
    </source>
</evidence>
<comment type="caution">
    <text evidence="6">The sequence shown here is derived from an EMBL/GenBank/DDBJ whole genome shotgun (WGS) entry which is preliminary data.</text>
</comment>
<name>A0A8H3XMS2_GIGMA</name>
<dbReference type="InterPro" id="IPR056737">
    <property type="entry name" value="Beta-prop_ATRN-MKLN-like"/>
</dbReference>
<feature type="chain" id="PRO_5034161969" evidence="4">
    <location>
        <begin position="17"/>
        <end position="418"/>
    </location>
</feature>
<feature type="domain" description="Attractin/MKLN-like beta-propeller" evidence="5">
    <location>
        <begin position="92"/>
        <end position="342"/>
    </location>
</feature>
<feature type="signal peptide" evidence="4">
    <location>
        <begin position="1"/>
        <end position="16"/>
    </location>
</feature>
<organism evidence="6 7">
    <name type="scientific">Gigaspora margarita</name>
    <dbReference type="NCBI Taxonomy" id="4874"/>
    <lineage>
        <taxon>Eukaryota</taxon>
        <taxon>Fungi</taxon>
        <taxon>Fungi incertae sedis</taxon>
        <taxon>Mucoromycota</taxon>
        <taxon>Glomeromycotina</taxon>
        <taxon>Glomeromycetes</taxon>
        <taxon>Diversisporales</taxon>
        <taxon>Gigasporaceae</taxon>
        <taxon>Gigaspora</taxon>
    </lineage>
</organism>
<reference evidence="6 7" key="1">
    <citation type="journal article" date="2019" name="Environ. Microbiol.">
        <title>At the nexus of three kingdoms: the genome of the mycorrhizal fungus Gigaspora margarita provides insights into plant, endobacterial and fungal interactions.</title>
        <authorList>
            <person name="Venice F."/>
            <person name="Ghignone S."/>
            <person name="Salvioli di Fossalunga A."/>
            <person name="Amselem J."/>
            <person name="Novero M."/>
            <person name="Xianan X."/>
            <person name="Sedzielewska Toro K."/>
            <person name="Morin E."/>
            <person name="Lipzen A."/>
            <person name="Grigoriev I.V."/>
            <person name="Henrissat B."/>
            <person name="Martin F.M."/>
            <person name="Bonfante P."/>
        </authorList>
    </citation>
    <scope>NUCLEOTIDE SEQUENCE [LARGE SCALE GENOMIC DNA]</scope>
    <source>
        <strain evidence="6 7">BEG34</strain>
    </source>
</reference>
<keyword evidence="3" id="KW-0472">Membrane</keyword>
<evidence type="ECO:0000256" key="1">
    <source>
        <dbReference type="ARBA" id="ARBA00022441"/>
    </source>
</evidence>
<dbReference type="EMBL" id="WTPW01000829">
    <property type="protein sequence ID" value="KAF0476385.1"/>
    <property type="molecule type" value="Genomic_DNA"/>
</dbReference>
<accession>A0A8H3XMS2</accession>
<proteinExistence type="predicted"/>
<evidence type="ECO:0000256" key="4">
    <source>
        <dbReference type="SAM" id="SignalP"/>
    </source>
</evidence>
<keyword evidence="3" id="KW-0812">Transmembrane</keyword>
<keyword evidence="3" id="KW-1133">Transmembrane helix</keyword>
<evidence type="ECO:0000256" key="2">
    <source>
        <dbReference type="ARBA" id="ARBA00022737"/>
    </source>
</evidence>
<dbReference type="Proteomes" id="UP000439903">
    <property type="component" value="Unassembled WGS sequence"/>
</dbReference>
<dbReference type="OrthoDB" id="432528at2759"/>
<dbReference type="PANTHER" id="PTHR46093">
    <property type="entry name" value="ACYL-COA-BINDING DOMAIN-CONTAINING PROTEIN 5"/>
    <property type="match status" value="1"/>
</dbReference>
<protein>
    <submittedName>
        <fullName evidence="6">Galactose oxidase</fullName>
    </submittedName>
</protein>